<dbReference type="SUPFAM" id="SSF69572">
    <property type="entry name" value="Activating enzymes of the ubiquitin-like proteins"/>
    <property type="match status" value="1"/>
</dbReference>
<dbReference type="GO" id="GO:0016779">
    <property type="term" value="F:nucleotidyltransferase activity"/>
    <property type="evidence" value="ECO:0007669"/>
    <property type="project" value="TreeGrafter"/>
</dbReference>
<reference evidence="2 3" key="1">
    <citation type="submission" date="2017-04" db="EMBL/GenBank/DDBJ databases">
        <authorList>
            <person name="Afonso C.L."/>
            <person name="Miller P.J."/>
            <person name="Scott M.A."/>
            <person name="Spackman E."/>
            <person name="Goraichik I."/>
            <person name="Dimitrov K.M."/>
            <person name="Suarez D.L."/>
            <person name="Swayne D.E."/>
        </authorList>
    </citation>
    <scope>NUCLEOTIDE SEQUENCE [LARGE SCALE GENOMIC DNA]</scope>
    <source>
        <strain evidence="3">XA(T)</strain>
    </source>
</reference>
<dbReference type="STRING" id="1619308.B5808_11650"/>
<dbReference type="RefSeq" id="WP_085019943.1">
    <property type="nucleotide sequence ID" value="NZ_BMHD01000001.1"/>
</dbReference>
<dbReference type="InterPro" id="IPR001763">
    <property type="entry name" value="Rhodanese-like_dom"/>
</dbReference>
<dbReference type="FunFam" id="3.40.50.720:FF:000080">
    <property type="entry name" value="Thiazole biosynthesis adenylyltransferase ThiF"/>
    <property type="match status" value="1"/>
</dbReference>
<dbReference type="CDD" id="cd00158">
    <property type="entry name" value="RHOD"/>
    <property type="match status" value="1"/>
</dbReference>
<dbReference type="Pfam" id="PF00899">
    <property type="entry name" value="ThiF"/>
    <property type="match status" value="1"/>
</dbReference>
<dbReference type="GO" id="GO:0008146">
    <property type="term" value="F:sulfotransferase activity"/>
    <property type="evidence" value="ECO:0007669"/>
    <property type="project" value="TreeGrafter"/>
</dbReference>
<dbReference type="InterPro" id="IPR036873">
    <property type="entry name" value="Rhodanese-like_dom_sf"/>
</dbReference>
<dbReference type="Proteomes" id="UP000192775">
    <property type="component" value="Chromosome"/>
</dbReference>
<dbReference type="CDD" id="cd00757">
    <property type="entry name" value="ThiF_MoeB_HesA_family"/>
    <property type="match status" value="1"/>
</dbReference>
<dbReference type="KEGG" id="cphy:B5808_11650"/>
<dbReference type="InterPro" id="IPR035985">
    <property type="entry name" value="Ubiquitin-activating_enz"/>
</dbReference>
<proteinExistence type="inferred from homology"/>
<protein>
    <submittedName>
        <fullName evidence="2">Uncharacterized protein</fullName>
    </submittedName>
</protein>
<dbReference type="SMART" id="SM00450">
    <property type="entry name" value="RHOD"/>
    <property type="match status" value="1"/>
</dbReference>
<dbReference type="InterPro" id="IPR000594">
    <property type="entry name" value="ThiF_NAD_FAD-bd"/>
</dbReference>
<dbReference type="Pfam" id="PF00581">
    <property type="entry name" value="Rhodanese"/>
    <property type="match status" value="1"/>
</dbReference>
<organism evidence="2 3">
    <name type="scientific">Cnuibacter physcomitrellae</name>
    <dbReference type="NCBI Taxonomy" id="1619308"/>
    <lineage>
        <taxon>Bacteria</taxon>
        <taxon>Bacillati</taxon>
        <taxon>Actinomycetota</taxon>
        <taxon>Actinomycetes</taxon>
        <taxon>Micrococcales</taxon>
        <taxon>Microbacteriaceae</taxon>
        <taxon>Cnuibacter</taxon>
    </lineage>
</organism>
<evidence type="ECO:0000313" key="2">
    <source>
        <dbReference type="EMBL" id="ARJ05805.1"/>
    </source>
</evidence>
<dbReference type="EMBL" id="CP020715">
    <property type="protein sequence ID" value="ARJ05805.1"/>
    <property type="molecule type" value="Genomic_DNA"/>
</dbReference>
<comment type="similarity">
    <text evidence="1">Belongs to the HesA/MoeB/ThiF family.</text>
</comment>
<dbReference type="Gene3D" id="3.40.250.10">
    <property type="entry name" value="Rhodanese-like domain"/>
    <property type="match status" value="1"/>
</dbReference>
<dbReference type="InterPro" id="IPR045886">
    <property type="entry name" value="ThiF/MoeB/HesA"/>
</dbReference>
<dbReference type="PANTHER" id="PTHR10953:SF102">
    <property type="entry name" value="ADENYLYLTRANSFERASE AND SULFURTRANSFERASE MOCS3"/>
    <property type="match status" value="1"/>
</dbReference>
<evidence type="ECO:0000313" key="3">
    <source>
        <dbReference type="Proteomes" id="UP000192775"/>
    </source>
</evidence>
<gene>
    <name evidence="2" type="ORF">B5808_11650</name>
</gene>
<evidence type="ECO:0000256" key="1">
    <source>
        <dbReference type="ARBA" id="ARBA00009919"/>
    </source>
</evidence>
<keyword evidence="3" id="KW-1185">Reference proteome</keyword>
<dbReference type="PROSITE" id="PS50206">
    <property type="entry name" value="RHODANESE_3"/>
    <property type="match status" value="1"/>
</dbReference>
<dbReference type="Gene3D" id="3.40.50.720">
    <property type="entry name" value="NAD(P)-binding Rossmann-like Domain"/>
    <property type="match status" value="1"/>
</dbReference>
<dbReference type="GO" id="GO:0004792">
    <property type="term" value="F:thiosulfate-cyanide sulfurtransferase activity"/>
    <property type="evidence" value="ECO:0007669"/>
    <property type="project" value="TreeGrafter"/>
</dbReference>
<dbReference type="GO" id="GO:0005829">
    <property type="term" value="C:cytosol"/>
    <property type="evidence" value="ECO:0007669"/>
    <property type="project" value="TreeGrafter"/>
</dbReference>
<name>A0A1X9LKS2_9MICO</name>
<accession>A0A1X9LKS2</accession>
<sequence length="413" mass="43762">MALAPLVSPGPELSRAELLRYARQMALPQIGLEGQRRLKNSRVVVLGAGGLGSPVLLYLAAAGVGTIGVVDRDTVDVSNLHRQVLHPDAAVGERKVASAAEQLRRLNPHIEVIEHDVEITPETVLDLVSEYDVVVDGTDTFDVQIIADAACALVGKPYVWGSVLRFDGQATVFWSQAPGGAARTLSDLYPDLERRGADADETCAIAGVLGPLCATVGGILASETLKLLGGYGEPLLGRLLVVDALDGTTTEVPFGTAEPATPRVANVGRPYDPFIDGPTAGGSPGPAARPRNERNTMQDDASTDSVSVSELDSLLQARARGEADFVLVDVREPHEHELVSIDGSVLVPLGGILSPEAREAVPADATVIVHCHHDGRSQRAAQALRQSGYDDVRFVRGGIDAWVAEIEPEKPRY</sequence>
<dbReference type="GO" id="GO:0008641">
    <property type="term" value="F:ubiquitin-like modifier activating enzyme activity"/>
    <property type="evidence" value="ECO:0007669"/>
    <property type="project" value="InterPro"/>
</dbReference>
<dbReference type="AlphaFoldDB" id="A0A1X9LKS2"/>
<dbReference type="PANTHER" id="PTHR10953">
    <property type="entry name" value="UBIQUITIN-ACTIVATING ENZYME E1"/>
    <property type="match status" value="1"/>
</dbReference>